<keyword evidence="3 6" id="KW-0863">Zinc-finger</keyword>
<evidence type="ECO:0000256" key="6">
    <source>
        <dbReference type="PROSITE-ProRule" id="PRU00309"/>
    </source>
</evidence>
<accession>A0ABN8QF04</accession>
<dbReference type="PROSITE" id="PS50950">
    <property type="entry name" value="ZF_THAP"/>
    <property type="match status" value="1"/>
</dbReference>
<dbReference type="Pfam" id="PF13359">
    <property type="entry name" value="DDE_Tnp_4"/>
    <property type="match status" value="1"/>
</dbReference>
<reference evidence="10 11" key="1">
    <citation type="submission" date="2022-05" db="EMBL/GenBank/DDBJ databases">
        <authorList>
            <consortium name="Genoscope - CEA"/>
            <person name="William W."/>
        </authorList>
    </citation>
    <scope>NUCLEOTIDE SEQUENCE [LARGE SCALE GENOMIC DNA]</scope>
</reference>
<protein>
    <recommendedName>
        <fullName evidence="9">THAP-type domain-containing protein</fullName>
    </recommendedName>
</protein>
<keyword evidence="5 6" id="KW-0238">DNA-binding</keyword>
<comment type="cofactor">
    <cofactor evidence="1">
        <name>a divalent metal cation</name>
        <dbReference type="ChEBI" id="CHEBI:60240"/>
    </cofactor>
</comment>
<dbReference type="EMBL" id="CALNXK010000126">
    <property type="protein sequence ID" value="CAH3163295.1"/>
    <property type="molecule type" value="Genomic_DNA"/>
</dbReference>
<dbReference type="PANTHER" id="PTHR23080">
    <property type="entry name" value="THAP DOMAIN PROTEIN"/>
    <property type="match status" value="1"/>
</dbReference>
<evidence type="ECO:0000256" key="7">
    <source>
        <dbReference type="SAM" id="Coils"/>
    </source>
</evidence>
<dbReference type="InterPro" id="IPR006612">
    <property type="entry name" value="THAP_Znf"/>
</dbReference>
<dbReference type="InterPro" id="IPR027806">
    <property type="entry name" value="HARBI1_dom"/>
</dbReference>
<evidence type="ECO:0000313" key="11">
    <source>
        <dbReference type="Proteomes" id="UP001159405"/>
    </source>
</evidence>
<feature type="domain" description="THAP-type" evidence="9">
    <location>
        <begin position="1"/>
        <end position="78"/>
    </location>
</feature>
<proteinExistence type="predicted"/>
<name>A0ABN8QF04_9CNID</name>
<evidence type="ECO:0000256" key="8">
    <source>
        <dbReference type="SAM" id="MobiDB-lite"/>
    </source>
</evidence>
<dbReference type="SUPFAM" id="SSF57716">
    <property type="entry name" value="Glucocorticoid receptor-like (DNA-binding domain)"/>
    <property type="match status" value="1"/>
</dbReference>
<dbReference type="Pfam" id="PF13613">
    <property type="entry name" value="HTH_Tnp_4"/>
    <property type="match status" value="1"/>
</dbReference>
<feature type="region of interest" description="Disordered" evidence="8">
    <location>
        <begin position="85"/>
        <end position="127"/>
    </location>
</feature>
<evidence type="ECO:0000259" key="9">
    <source>
        <dbReference type="PROSITE" id="PS50950"/>
    </source>
</evidence>
<gene>
    <name evidence="10" type="ORF">PLOB_00005726</name>
</gene>
<dbReference type="PANTHER" id="PTHR23080:SF133">
    <property type="entry name" value="SI:CH211-262I1.5-RELATED"/>
    <property type="match status" value="1"/>
</dbReference>
<dbReference type="InterPro" id="IPR027805">
    <property type="entry name" value="Transposase_HTH_dom"/>
</dbReference>
<dbReference type="SMART" id="SM00980">
    <property type="entry name" value="THAP"/>
    <property type="match status" value="1"/>
</dbReference>
<organism evidence="10 11">
    <name type="scientific">Porites lobata</name>
    <dbReference type="NCBI Taxonomy" id="104759"/>
    <lineage>
        <taxon>Eukaryota</taxon>
        <taxon>Metazoa</taxon>
        <taxon>Cnidaria</taxon>
        <taxon>Anthozoa</taxon>
        <taxon>Hexacorallia</taxon>
        <taxon>Scleractinia</taxon>
        <taxon>Fungiina</taxon>
        <taxon>Poritidae</taxon>
        <taxon>Porites</taxon>
    </lineage>
</organism>
<keyword evidence="2" id="KW-0479">Metal-binding</keyword>
<keyword evidence="7" id="KW-0175">Coiled coil</keyword>
<sequence length="489" mass="56269">MGKNDFCCAPNCSNRRNRKENIQFYRIPKGKELRKIWLLRIRRKQFKPTANTRLCSEHFVGGRRSMDPSSASYFPSIFCHSHNKSNRGRNTLRSRSAIPNDQEGDHKPEVKRKLKMGQSQRGRPETKFEIPVESTVWGECLPESSALKGHDYLKCQVDPQSQQFSELYPAECNELQELYTKIAQLEKENYKLRERCISLDQIKQSSESCQFWTGFPNYGTFKALFDFLDEAAQLKTNWRGQATVESRHFSEAYKSKPGPTSKNSTEEEFLMVMVRLRAGLPLRDLGQRFGLSVSSVSKICTAWINLMYFELKKLCQMPEWDQTVNAKQFSQFPHLRIVLDCTEIFCEKPSSLQANKEVYSNYKSHTTFKYLVGISPHPAVVYVSKAWGGRALDKRITQTSTDLLDKLKPNDEVMVDRGFEIEGTLTPLGVKLTIPDFKGQGRAQLSESEGKRSEKTAESLIHVERAIQRIKCYHILDRELRLTMASLAD</sequence>
<evidence type="ECO:0000256" key="5">
    <source>
        <dbReference type="ARBA" id="ARBA00023125"/>
    </source>
</evidence>
<keyword evidence="4" id="KW-0862">Zinc</keyword>
<evidence type="ECO:0000256" key="1">
    <source>
        <dbReference type="ARBA" id="ARBA00001968"/>
    </source>
</evidence>
<comment type="caution">
    <text evidence="10">The sequence shown here is derived from an EMBL/GenBank/DDBJ whole genome shotgun (WGS) entry which is preliminary data.</text>
</comment>
<evidence type="ECO:0000256" key="4">
    <source>
        <dbReference type="ARBA" id="ARBA00022833"/>
    </source>
</evidence>
<keyword evidence="11" id="KW-1185">Reference proteome</keyword>
<evidence type="ECO:0000256" key="2">
    <source>
        <dbReference type="ARBA" id="ARBA00022723"/>
    </source>
</evidence>
<feature type="coiled-coil region" evidence="7">
    <location>
        <begin position="168"/>
        <end position="195"/>
    </location>
</feature>
<evidence type="ECO:0000256" key="3">
    <source>
        <dbReference type="ARBA" id="ARBA00022771"/>
    </source>
</evidence>
<dbReference type="Pfam" id="PF05485">
    <property type="entry name" value="THAP"/>
    <property type="match status" value="1"/>
</dbReference>
<evidence type="ECO:0000313" key="10">
    <source>
        <dbReference type="EMBL" id="CAH3163295.1"/>
    </source>
</evidence>
<dbReference type="Proteomes" id="UP001159405">
    <property type="component" value="Unassembled WGS sequence"/>
</dbReference>